<reference evidence="1 2" key="1">
    <citation type="submission" date="2014-04" db="EMBL/GenBank/DDBJ databases">
        <authorList>
            <consortium name="International Citrus Genome Consortium"/>
            <person name="Gmitter F."/>
            <person name="Chen C."/>
            <person name="Farmerie W."/>
            <person name="Harkins T."/>
            <person name="Desany B."/>
            <person name="Mohiuddin M."/>
            <person name="Kodira C."/>
            <person name="Borodovsky M."/>
            <person name="Lomsadze A."/>
            <person name="Burns P."/>
            <person name="Jenkins J."/>
            <person name="Prochnik S."/>
            <person name="Shu S."/>
            <person name="Chapman J."/>
            <person name="Pitluck S."/>
            <person name="Schmutz J."/>
            <person name="Rokhsar D."/>
        </authorList>
    </citation>
    <scope>NUCLEOTIDE SEQUENCE</scope>
</reference>
<dbReference type="Proteomes" id="UP000027120">
    <property type="component" value="Unassembled WGS sequence"/>
</dbReference>
<gene>
    <name evidence="1" type="ORF">CISIN_1g031187mg</name>
</gene>
<accession>A0A067DKW7</accession>
<protein>
    <submittedName>
        <fullName evidence="1">Uncharacterized protein</fullName>
    </submittedName>
</protein>
<evidence type="ECO:0000313" key="1">
    <source>
        <dbReference type="EMBL" id="KDO39231.1"/>
    </source>
</evidence>
<sequence>MIPSNLFSSIKSLISIVKLPREDGINPENLLPFNSNPSNLLSLPITSGTLPLKLLPSNPRRLKLTRFPIPTGMFPCIRLSPIVRIRKWAERFAMEIGISPPKPFWARPNTSRLVQLAKNLRKCKSPISLLPSSFSSKFSLTRSFKLPKFSGILPVRPFSAKSRT</sequence>
<name>A0A067DKW7_CITSI</name>
<evidence type="ECO:0000313" key="2">
    <source>
        <dbReference type="Proteomes" id="UP000027120"/>
    </source>
</evidence>
<dbReference type="AlphaFoldDB" id="A0A067DKW7"/>
<organism evidence="1 2">
    <name type="scientific">Citrus sinensis</name>
    <name type="common">Sweet orange</name>
    <name type="synonym">Citrus aurantium var. sinensis</name>
    <dbReference type="NCBI Taxonomy" id="2711"/>
    <lineage>
        <taxon>Eukaryota</taxon>
        <taxon>Viridiplantae</taxon>
        <taxon>Streptophyta</taxon>
        <taxon>Embryophyta</taxon>
        <taxon>Tracheophyta</taxon>
        <taxon>Spermatophyta</taxon>
        <taxon>Magnoliopsida</taxon>
        <taxon>eudicotyledons</taxon>
        <taxon>Gunneridae</taxon>
        <taxon>Pentapetalae</taxon>
        <taxon>rosids</taxon>
        <taxon>malvids</taxon>
        <taxon>Sapindales</taxon>
        <taxon>Rutaceae</taxon>
        <taxon>Aurantioideae</taxon>
        <taxon>Citrus</taxon>
    </lineage>
</organism>
<dbReference type="EMBL" id="KK786818">
    <property type="protein sequence ID" value="KDO39231.1"/>
    <property type="molecule type" value="Genomic_DNA"/>
</dbReference>
<proteinExistence type="predicted"/>
<keyword evidence="2" id="KW-1185">Reference proteome</keyword>